<keyword evidence="1" id="KW-1133">Transmembrane helix</keyword>
<reference evidence="3" key="1">
    <citation type="journal article" date="2019" name="Int. J. Syst. Evol. Microbiol.">
        <title>The Global Catalogue of Microorganisms (GCM) 10K type strain sequencing project: providing services to taxonomists for standard genome sequencing and annotation.</title>
        <authorList>
            <consortium name="The Broad Institute Genomics Platform"/>
            <consortium name="The Broad Institute Genome Sequencing Center for Infectious Disease"/>
            <person name="Wu L."/>
            <person name="Ma J."/>
        </authorList>
    </citation>
    <scope>NUCLEOTIDE SEQUENCE [LARGE SCALE GENOMIC DNA]</scope>
    <source>
        <strain evidence="3">JCM 4594</strain>
    </source>
</reference>
<feature type="transmembrane region" description="Helical" evidence="1">
    <location>
        <begin position="274"/>
        <end position="293"/>
    </location>
</feature>
<feature type="transmembrane region" description="Helical" evidence="1">
    <location>
        <begin position="222"/>
        <end position="241"/>
    </location>
</feature>
<dbReference type="InterPro" id="IPR037185">
    <property type="entry name" value="EmrE-like"/>
</dbReference>
<feature type="transmembrane region" description="Helical" evidence="1">
    <location>
        <begin position="137"/>
        <end position="154"/>
    </location>
</feature>
<evidence type="ECO:0008006" key="4">
    <source>
        <dbReference type="Google" id="ProtNLM"/>
    </source>
</evidence>
<name>A0ABQ3A567_9ACTN</name>
<dbReference type="Proteomes" id="UP000600946">
    <property type="component" value="Unassembled WGS sequence"/>
</dbReference>
<feature type="transmembrane region" description="Helical" evidence="1">
    <location>
        <begin position="83"/>
        <end position="103"/>
    </location>
</feature>
<accession>A0ABQ3A567</accession>
<feature type="transmembrane region" description="Helical" evidence="1">
    <location>
        <begin position="160"/>
        <end position="179"/>
    </location>
</feature>
<comment type="caution">
    <text evidence="2">The sequence shown here is derived from an EMBL/GenBank/DDBJ whole genome shotgun (WGS) entry which is preliminary data.</text>
</comment>
<organism evidence="2 3">
    <name type="scientific">Streptomyces xanthochromogenes</name>
    <dbReference type="NCBI Taxonomy" id="67384"/>
    <lineage>
        <taxon>Bacteria</taxon>
        <taxon>Bacillati</taxon>
        <taxon>Actinomycetota</taxon>
        <taxon>Actinomycetes</taxon>
        <taxon>Kitasatosporales</taxon>
        <taxon>Streptomycetaceae</taxon>
        <taxon>Streptomyces</taxon>
    </lineage>
</organism>
<sequence>MYVTGLTHRLSGASLHAVSVAASTPIPPSTTVVDLNLRIVRPPPFTYWLRCGTRFRHTLVPVRRRPTPGLSADRPAWDYSPCVFLGMICALASAVCFGTATVLQAAATRAAEPGSGAGAGSGVDAALLLRAVRQWRYVVGLALDGLGFVFQIVALRSVPIYAVGAALAASLAVTAVVASRLLKVRLSGTEWAAVAVVCAGLALLGLSSGAEGSDPGPSSLPWWLLGVAAAVLAAGVVGGRLPDRSRALVLGLGAGCGFGVVEVAVRLIDDPFDLTNPALYALLLGGGAAFLLLTSALSRGSVTTATAGMVIGETIGPALVGVAWLGDRTRDGLGWLTVTGFAVAVAGALALARFGEAPTPDPAPLRGAGRRG</sequence>
<keyword evidence="1" id="KW-0812">Transmembrane</keyword>
<dbReference type="PANTHER" id="PTHR40761">
    <property type="entry name" value="CONSERVED INTEGRAL MEMBRANE ALANINE VALINE AND LEUCINE RICH PROTEIN-RELATED"/>
    <property type="match status" value="1"/>
</dbReference>
<dbReference type="EMBL" id="BMUU01000004">
    <property type="protein sequence ID" value="GGY32666.1"/>
    <property type="molecule type" value="Genomic_DNA"/>
</dbReference>
<gene>
    <name evidence="2" type="ORF">GCM10010326_28300</name>
</gene>
<evidence type="ECO:0000256" key="1">
    <source>
        <dbReference type="SAM" id="Phobius"/>
    </source>
</evidence>
<evidence type="ECO:0000313" key="3">
    <source>
        <dbReference type="Proteomes" id="UP000600946"/>
    </source>
</evidence>
<keyword evidence="3" id="KW-1185">Reference proteome</keyword>
<dbReference type="SUPFAM" id="SSF103481">
    <property type="entry name" value="Multidrug resistance efflux transporter EmrE"/>
    <property type="match status" value="1"/>
</dbReference>
<protein>
    <recommendedName>
        <fullName evidence="4">Integral membrane protein</fullName>
    </recommendedName>
</protein>
<dbReference type="PANTHER" id="PTHR40761:SF1">
    <property type="entry name" value="CONSERVED INTEGRAL MEMBRANE ALANINE VALINE AND LEUCINE RICH PROTEIN-RELATED"/>
    <property type="match status" value="1"/>
</dbReference>
<evidence type="ECO:0000313" key="2">
    <source>
        <dbReference type="EMBL" id="GGY32666.1"/>
    </source>
</evidence>
<proteinExistence type="predicted"/>
<feature type="transmembrane region" description="Helical" evidence="1">
    <location>
        <begin position="332"/>
        <end position="352"/>
    </location>
</feature>
<feature type="transmembrane region" description="Helical" evidence="1">
    <location>
        <begin position="191"/>
        <end position="210"/>
    </location>
</feature>
<feature type="transmembrane region" description="Helical" evidence="1">
    <location>
        <begin position="248"/>
        <end position="268"/>
    </location>
</feature>
<keyword evidence="1" id="KW-0472">Membrane</keyword>